<dbReference type="PROSITE" id="PS50093">
    <property type="entry name" value="PKD"/>
    <property type="match status" value="1"/>
</dbReference>
<protein>
    <recommendedName>
        <fullName evidence="2">PKD domain-containing protein</fullName>
    </recommendedName>
</protein>
<dbReference type="InterPro" id="IPR013783">
    <property type="entry name" value="Ig-like_fold"/>
</dbReference>
<reference evidence="3 4" key="1">
    <citation type="submission" date="2014-12" db="EMBL/GenBank/DDBJ databases">
        <title>Draft genome sequence of Cohnella kolymensis strain B-2846.</title>
        <authorList>
            <person name="Karlyshev A.V."/>
            <person name="Kudryashova E.B."/>
        </authorList>
    </citation>
    <scope>NUCLEOTIDE SEQUENCE [LARGE SCALE GENOMIC DNA]</scope>
    <source>
        <strain evidence="3 4">VKM B-2846</strain>
    </source>
</reference>
<feature type="compositionally biased region" description="Pro residues" evidence="1">
    <location>
        <begin position="441"/>
        <end position="454"/>
    </location>
</feature>
<name>A0ABR5A128_9BACL</name>
<dbReference type="EMBL" id="JXAL01000027">
    <property type="protein sequence ID" value="KIL34686.1"/>
    <property type="molecule type" value="Genomic_DNA"/>
</dbReference>
<evidence type="ECO:0000259" key="2">
    <source>
        <dbReference type="PROSITE" id="PS50093"/>
    </source>
</evidence>
<dbReference type="NCBIfam" id="NF047340">
    <property type="entry name" value="Athe_2463_dom"/>
    <property type="match status" value="1"/>
</dbReference>
<organism evidence="3 4">
    <name type="scientific">Cohnella kolymensis</name>
    <dbReference type="NCBI Taxonomy" id="1590652"/>
    <lineage>
        <taxon>Bacteria</taxon>
        <taxon>Bacillati</taxon>
        <taxon>Bacillota</taxon>
        <taxon>Bacilli</taxon>
        <taxon>Bacillales</taxon>
        <taxon>Paenibacillaceae</taxon>
        <taxon>Cohnella</taxon>
    </lineage>
</organism>
<evidence type="ECO:0000313" key="4">
    <source>
        <dbReference type="Proteomes" id="UP000054526"/>
    </source>
</evidence>
<dbReference type="Gene3D" id="2.60.40.10">
    <property type="entry name" value="Immunoglobulins"/>
    <property type="match status" value="1"/>
</dbReference>
<proteinExistence type="predicted"/>
<dbReference type="Proteomes" id="UP000054526">
    <property type="component" value="Unassembled WGS sequence"/>
</dbReference>
<feature type="region of interest" description="Disordered" evidence="1">
    <location>
        <begin position="431"/>
        <end position="460"/>
    </location>
</feature>
<feature type="domain" description="PKD" evidence="2">
    <location>
        <begin position="589"/>
        <end position="634"/>
    </location>
</feature>
<gene>
    <name evidence="3" type="ORF">SD71_18165</name>
</gene>
<keyword evidence="4" id="KW-1185">Reference proteome</keyword>
<sequence>MKKLHHNIMIYLVVFAFIAISLPLYPEGIAQATSSKEICEGAYKKRFPDVQPPNGIICVNKKTNPNDWVEFNAKLYRDQRVIAYGTQESANGPSDFKTSWQDLTGTVYKASVEKEVDQGGVQVTHPAFTKYGVGNGEYRYYGWDVNGNLYTNVFFPTDAYSGIDPDLKKYVYHPWESELLKGNRNKPNGFGPIWGDRVTKPQDIYRRGEYFVNEVNHIIKSNQVTVRYQAKDSVTDPRSPKNLFDYMYVQQAPTSQAPGSGRLFHVNSDGRQWYQSYVLDQIQTKKRPGITASIVPDANITTTDLSKIADGTIWKWKLSGEINDDEYVTDTLERTLNYTRFDIEKWEFEVTYTYPGGSETQILTSRNNGDLTLKDKKKNASKNPDLALKLDKSKLKAGDTLKIILTARTYYYNNSQADEDTTQKTYIFNGEAPEEDSTPSNTPPPEPGGPPPLTCQPNIPGDAFDIVPFGASDGTDLSRIADRSVTVDGVAIDADEFWSGKYVFGDDIQGLHIVSVKWTPKPGEDENGAVMCDTWRVINVHDTKPRAQFKFYGGSFKENRKMSVDNTSSAPDANDPLVIATYPIISADWNWSAIEGSDSDRRMKADGADHKEFLYKKPGEYQLTLTVTNALGRTSDPYVLPFSALEDYKPAIIMHPYSSQISRNESLTLFYDAVSTDGDIIRNQHFDVYYDADDDESYSELLESFDGPLSQYKPSQSKLGKYRIVATVDEDFGQETFPEFITSADKRVSQTQFEFELDNYIPYADLYTDIPSIRQQVDAAMLLDKNLSQSKIDYVRGNGVEINNQLRYEGIDPNLNVWDMHTYTYSQAASTVVNTGSYPPGTYDYCSNGYCGTLNRQSTSDNGSYRDFGGNQTVVDVPGHTATREIPWCYGSAGPGRPVYSHAPPCSLGSNSTTKTETYWVDTTYKEVWVSDIRWVSNWYATYTGTIYKNVRQPYSNPYVRTVADKYLIYISDNIINELPDFNKVKGLSDGKIILVGSEAIKTQTTHDHFIANIGQPIEEIIARIVDYIASNNPPTASQTVLIGESFNMLTDETDPESDPIVLPQTMYVHNDSYYDNSLGRAAYAVEKYDAGSWTTETLRTSFSLPGEYQVYRRVKDEPSTDPALAHYSYWSNEAKTIIRAHRKPIALAALDWTYDLSCTCYNTSWVDESYDLDHNISDPISRGIKERKISYRVGGEWYYQIPDKLAPGTYHLEYVVQDIEGAWSDPFVLDFTLAASPPPQLKAKLKSTDGSFTLAGGVPAGESVTAYELWTRFPYSLDMQFTMGGYINKTSHYFTGTKNGSDILWDDVVTQIPTVAPDGSYTYRISANGSGGVAAGKDFTVKVLTPINLVPGITNSDGQTTDTIILGYPFRFTAATTEYPSQVTLVAFKGMPFQKALSLTGSVSSTAGIGSKQWNVLYTPTGSIPDGTYTFEWTARTPNGNVEVKTVQVKFIRNTPPFGDFTAYTYDPDNTTMPVYEGDTLHIRSTGVGDNERDALTIRYEIVDPAGTKRHDQTFNSSYPYTAVGPAFAIPSGASAIGTWTIRQTISDGKAAPVIKTKTLLVRALGVQGYVRHTDAWEANRLRYNDRHPKAPRPADWFWAGEAFVLEASVTGTGNSGTKPVAVKAAAASALQKSLSASPALPAIWKGLLKEGDTSISFEKLAEGTYTFVFTVTYSNGVTKTSAVPIRIQDTTDHYFQVHRLQ</sequence>
<evidence type="ECO:0000313" key="3">
    <source>
        <dbReference type="EMBL" id="KIL34686.1"/>
    </source>
</evidence>
<dbReference type="InterPro" id="IPR000601">
    <property type="entry name" value="PKD_dom"/>
</dbReference>
<accession>A0ABR5A128</accession>
<evidence type="ECO:0000256" key="1">
    <source>
        <dbReference type="SAM" id="MobiDB-lite"/>
    </source>
</evidence>
<comment type="caution">
    <text evidence="3">The sequence shown here is derived from an EMBL/GenBank/DDBJ whole genome shotgun (WGS) entry which is preliminary data.</text>
</comment>
<dbReference type="RefSeq" id="WP_041066396.1">
    <property type="nucleotide sequence ID" value="NZ_JXAL01000027.1"/>
</dbReference>